<dbReference type="InterPro" id="IPR006076">
    <property type="entry name" value="FAD-dep_OxRdtase"/>
</dbReference>
<dbReference type="GO" id="GO:0016491">
    <property type="term" value="F:oxidoreductase activity"/>
    <property type="evidence" value="ECO:0007669"/>
    <property type="project" value="UniProtKB-KW"/>
</dbReference>
<gene>
    <name evidence="4" type="ORF">H0A68_03225</name>
</gene>
<dbReference type="Gene3D" id="3.50.50.60">
    <property type="entry name" value="FAD/NAD(P)-binding domain"/>
    <property type="match status" value="1"/>
</dbReference>
<feature type="transmembrane region" description="Helical" evidence="2">
    <location>
        <begin position="7"/>
        <end position="26"/>
    </location>
</feature>
<dbReference type="EMBL" id="JACCEW010000001">
    <property type="protein sequence ID" value="NYT35870.1"/>
    <property type="molecule type" value="Genomic_DNA"/>
</dbReference>
<dbReference type="PANTHER" id="PTHR13847:SF287">
    <property type="entry name" value="FAD-DEPENDENT OXIDOREDUCTASE DOMAIN-CONTAINING PROTEIN 1"/>
    <property type="match status" value="1"/>
</dbReference>
<evidence type="ECO:0000313" key="5">
    <source>
        <dbReference type="Proteomes" id="UP000580517"/>
    </source>
</evidence>
<evidence type="ECO:0000313" key="4">
    <source>
        <dbReference type="EMBL" id="NYT35870.1"/>
    </source>
</evidence>
<keyword evidence="2" id="KW-1133">Transmembrane helix</keyword>
<dbReference type="SUPFAM" id="SSF54373">
    <property type="entry name" value="FAD-linked reductases, C-terminal domain"/>
    <property type="match status" value="1"/>
</dbReference>
<sequence length="377" mass="40214">MSNMKSYDVIVVGAGMVGAAIAYGLAKASQRVLVLDGADTDYRAAKANFGLVWVQGKGYGAPAYQKLSRQASALWPDFASVLEQETGMALDYDRRGGLHFCLGEEAWHQRQARLATWHSQAEDEPPCTRMLDRTALQSLLPGLRLGPDVAGASLGSMDGHVNPLKLLAALHKGLLRHGATLLNNRPVTEIEVMSGGGFAVQAGSNHFHGAQVVIAAGLGSAKLAAKVGLDIPLYPQRGQVMVTERLQPLLPMAASGIRQTAEGTVMVGLTQENVGYDLHTTSSAAAVMARNALRTLPDLARARLVRHWSCLRIMTPDGCPVYAGSATHPGAWVAVCHSGVTLASFHAGPFSRCLRQSALPANLDFFHHGRFDVPKTQ</sequence>
<comment type="caution">
    <text evidence="4">The sequence shown here is derived from an EMBL/GenBank/DDBJ whole genome shotgun (WGS) entry which is preliminary data.</text>
</comment>
<keyword evidence="5" id="KW-1185">Reference proteome</keyword>
<proteinExistence type="predicted"/>
<dbReference type="PANTHER" id="PTHR13847">
    <property type="entry name" value="SARCOSINE DEHYDROGENASE-RELATED"/>
    <property type="match status" value="1"/>
</dbReference>
<evidence type="ECO:0000259" key="3">
    <source>
        <dbReference type="Pfam" id="PF01266"/>
    </source>
</evidence>
<dbReference type="AlphaFoldDB" id="A0A853FAB6"/>
<organism evidence="4 5">
    <name type="scientific">Allopusillimonas soli</name>
    <dbReference type="NCBI Taxonomy" id="659016"/>
    <lineage>
        <taxon>Bacteria</taxon>
        <taxon>Pseudomonadati</taxon>
        <taxon>Pseudomonadota</taxon>
        <taxon>Betaproteobacteria</taxon>
        <taxon>Burkholderiales</taxon>
        <taxon>Alcaligenaceae</taxon>
        <taxon>Allopusillimonas</taxon>
    </lineage>
</organism>
<dbReference type="GO" id="GO:0005737">
    <property type="term" value="C:cytoplasm"/>
    <property type="evidence" value="ECO:0007669"/>
    <property type="project" value="TreeGrafter"/>
</dbReference>
<dbReference type="Proteomes" id="UP000580517">
    <property type="component" value="Unassembled WGS sequence"/>
</dbReference>
<dbReference type="InterPro" id="IPR036188">
    <property type="entry name" value="FAD/NAD-bd_sf"/>
</dbReference>
<keyword evidence="1" id="KW-0560">Oxidoreductase</keyword>
<protein>
    <submittedName>
        <fullName evidence="4">FAD-binding oxidoreductase</fullName>
    </submittedName>
</protein>
<dbReference type="Gene3D" id="3.30.9.10">
    <property type="entry name" value="D-Amino Acid Oxidase, subunit A, domain 2"/>
    <property type="match status" value="1"/>
</dbReference>
<accession>A0A853FAB6</accession>
<keyword evidence="2" id="KW-0472">Membrane</keyword>
<name>A0A853FAB6_9BURK</name>
<evidence type="ECO:0000256" key="1">
    <source>
        <dbReference type="ARBA" id="ARBA00023002"/>
    </source>
</evidence>
<reference evidence="4 5" key="1">
    <citation type="submission" date="2020-07" db="EMBL/GenBank/DDBJ databases">
        <title>Taxonomic revisions and descriptions of new bacterial species based on genomic comparisons in the high-G+C-content subgroup of the family Alcaligenaceae.</title>
        <authorList>
            <person name="Szabo A."/>
            <person name="Felfoldi T."/>
        </authorList>
    </citation>
    <scope>NUCLEOTIDE SEQUENCE [LARGE SCALE GENOMIC DNA]</scope>
    <source>
        <strain evidence="4 5">DSM 25264</strain>
    </source>
</reference>
<dbReference type="RefSeq" id="WP_167668827.1">
    <property type="nucleotide sequence ID" value="NZ_JACCEW010000001.1"/>
</dbReference>
<dbReference type="SUPFAM" id="SSF51905">
    <property type="entry name" value="FAD/NAD(P)-binding domain"/>
    <property type="match status" value="1"/>
</dbReference>
<feature type="domain" description="FAD dependent oxidoreductase" evidence="3">
    <location>
        <begin position="8"/>
        <end position="344"/>
    </location>
</feature>
<dbReference type="Pfam" id="PF01266">
    <property type="entry name" value="DAO"/>
    <property type="match status" value="1"/>
</dbReference>
<evidence type="ECO:0000256" key="2">
    <source>
        <dbReference type="SAM" id="Phobius"/>
    </source>
</evidence>
<keyword evidence="2" id="KW-0812">Transmembrane</keyword>